<dbReference type="SUPFAM" id="SSF82671">
    <property type="entry name" value="SEA domain"/>
    <property type="match status" value="2"/>
</dbReference>
<dbReference type="PANTHER" id="PTHR12199">
    <property type="entry name" value="INTERPHOTORECEPTOR MATRIX PROTEOGLYCAN"/>
    <property type="match status" value="1"/>
</dbReference>
<dbReference type="InterPro" id="IPR000082">
    <property type="entry name" value="SEA_dom"/>
</dbReference>
<keyword evidence="22" id="KW-1185">Reference proteome</keyword>
<evidence type="ECO:0000256" key="15">
    <source>
        <dbReference type="ARBA" id="ARBA00042018"/>
    </source>
</evidence>
<evidence type="ECO:0000256" key="2">
    <source>
        <dbReference type="ARBA" id="ARBA00004504"/>
    </source>
</evidence>
<feature type="compositionally biased region" description="Acidic residues" evidence="18">
    <location>
        <begin position="567"/>
        <end position="583"/>
    </location>
</feature>
<dbReference type="InterPro" id="IPR039861">
    <property type="entry name" value="IMPG"/>
</dbReference>
<evidence type="ECO:0000256" key="8">
    <source>
        <dbReference type="ARBA" id="ARBA00022737"/>
    </source>
</evidence>
<name>A0A553N151_9TELE</name>
<dbReference type="PANTHER" id="PTHR12199:SF3">
    <property type="entry name" value="INTERPHOTORECEPTOR MATRIX PROTEOGLYCAN 1"/>
    <property type="match status" value="1"/>
</dbReference>
<dbReference type="SMART" id="SM00200">
    <property type="entry name" value="SEA"/>
    <property type="match status" value="2"/>
</dbReference>
<feature type="compositionally biased region" description="Basic and acidic residues" evidence="18">
    <location>
        <begin position="598"/>
        <end position="625"/>
    </location>
</feature>
<gene>
    <name evidence="21" type="ORF">DNTS_032407</name>
</gene>
<feature type="compositionally biased region" description="Basic and acidic residues" evidence="18">
    <location>
        <begin position="721"/>
        <end position="735"/>
    </location>
</feature>
<feature type="domain" description="EGF-like" evidence="20">
    <location>
        <begin position="1067"/>
        <end position="1108"/>
    </location>
</feature>
<keyword evidence="12" id="KW-0966">Cell projection</keyword>
<keyword evidence="8" id="KW-0677">Repeat</keyword>
<feature type="region of interest" description="Disordered" evidence="18">
    <location>
        <begin position="845"/>
        <end position="864"/>
    </location>
</feature>
<keyword evidence="13" id="KW-0373">Hyaluronic acid</keyword>
<comment type="caution">
    <text evidence="21">The sequence shown here is derived from an EMBL/GenBank/DDBJ whole genome shotgun (WGS) entry which is preliminary data.</text>
</comment>
<reference evidence="21 22" key="1">
    <citation type="journal article" date="2019" name="Sci. Data">
        <title>Hybrid genome assembly and annotation of Danionella translucida.</title>
        <authorList>
            <person name="Kadobianskyi M."/>
            <person name="Schulze L."/>
            <person name="Schuelke M."/>
            <person name="Judkewitz B."/>
        </authorList>
    </citation>
    <scope>NUCLEOTIDE SEQUENCE [LARGE SCALE GENOMIC DNA]</scope>
    <source>
        <strain evidence="21 22">Bolton</strain>
    </source>
</reference>
<evidence type="ECO:0000313" key="22">
    <source>
        <dbReference type="Proteomes" id="UP000316079"/>
    </source>
</evidence>
<comment type="subcellular location">
    <subcellularLocation>
        <location evidence="2">Cell projection</location>
        <location evidence="2">Cilium</location>
        <location evidence="2">Photoreceptor outer segment</location>
    </subcellularLocation>
    <subcellularLocation>
        <location evidence="1">Photoreceptor inner segment</location>
    </subcellularLocation>
    <subcellularLocation>
        <location evidence="3">Secreted</location>
        <location evidence="3">Extracellular space</location>
        <location evidence="3">Extracellular matrix</location>
        <location evidence="3">Interphotoreceptor matrix</location>
    </subcellularLocation>
</comment>
<dbReference type="Proteomes" id="UP000316079">
    <property type="component" value="Unassembled WGS sequence"/>
</dbReference>
<dbReference type="PROSITE" id="PS50024">
    <property type="entry name" value="SEA"/>
    <property type="match status" value="2"/>
</dbReference>
<evidence type="ECO:0000256" key="6">
    <source>
        <dbReference type="ARBA" id="ARBA00022674"/>
    </source>
</evidence>
<dbReference type="GO" id="GO:0001917">
    <property type="term" value="C:photoreceptor inner segment"/>
    <property type="evidence" value="ECO:0007669"/>
    <property type="project" value="UniProtKB-SubCell"/>
</dbReference>
<feature type="region of interest" description="Disordered" evidence="18">
    <location>
        <begin position="372"/>
        <end position="410"/>
    </location>
</feature>
<accession>A0A553N151</accession>
<dbReference type="OrthoDB" id="8960773at2759"/>
<evidence type="ECO:0000256" key="7">
    <source>
        <dbReference type="ARBA" id="ARBA00022729"/>
    </source>
</evidence>
<comment type="function">
    <text evidence="16">Chondroitin sulfate-, heparin- and hyaluronan-binding protein. May serve to form a basic macromolecular scaffold comprising the insoluble interphotoreceptor matrix.</text>
</comment>
<evidence type="ECO:0000256" key="1">
    <source>
        <dbReference type="ARBA" id="ARBA00004437"/>
    </source>
</evidence>
<dbReference type="EMBL" id="SRMA01027142">
    <property type="protein sequence ID" value="TRY59159.1"/>
    <property type="molecule type" value="Genomic_DNA"/>
</dbReference>
<keyword evidence="4" id="KW-0964">Secreted</keyword>
<dbReference type="GO" id="GO:0033165">
    <property type="term" value="C:interphotoreceptor matrix"/>
    <property type="evidence" value="ECO:0007669"/>
    <property type="project" value="UniProtKB-SubCell"/>
</dbReference>
<evidence type="ECO:0000256" key="5">
    <source>
        <dbReference type="ARBA" id="ARBA00022530"/>
    </source>
</evidence>
<dbReference type="InterPro" id="IPR036364">
    <property type="entry name" value="SEA_dom_sf"/>
</dbReference>
<proteinExistence type="predicted"/>
<keyword evidence="5" id="KW-0272">Extracellular matrix</keyword>
<evidence type="ECO:0000256" key="16">
    <source>
        <dbReference type="ARBA" id="ARBA00045407"/>
    </source>
</evidence>
<dbReference type="PROSITE" id="PS50026">
    <property type="entry name" value="EGF_3"/>
    <property type="match status" value="1"/>
</dbReference>
<dbReference type="PROSITE" id="PS01186">
    <property type="entry name" value="EGF_2"/>
    <property type="match status" value="1"/>
</dbReference>
<protein>
    <recommendedName>
        <fullName evidence="14">Interphotoreceptor matrix proteoglycan 1</fullName>
    </recommendedName>
    <alternativeName>
        <fullName evidence="15">Sialoprotein associated with cones and rods</fullName>
    </alternativeName>
</protein>
<feature type="disulfide bond" evidence="17">
    <location>
        <begin position="1076"/>
        <end position="1093"/>
    </location>
</feature>
<organism evidence="21 22">
    <name type="scientific">Danionella cerebrum</name>
    <dbReference type="NCBI Taxonomy" id="2873325"/>
    <lineage>
        <taxon>Eukaryota</taxon>
        <taxon>Metazoa</taxon>
        <taxon>Chordata</taxon>
        <taxon>Craniata</taxon>
        <taxon>Vertebrata</taxon>
        <taxon>Euteleostomi</taxon>
        <taxon>Actinopterygii</taxon>
        <taxon>Neopterygii</taxon>
        <taxon>Teleostei</taxon>
        <taxon>Ostariophysi</taxon>
        <taxon>Cypriniformes</taxon>
        <taxon>Danionidae</taxon>
        <taxon>Danioninae</taxon>
        <taxon>Danionella</taxon>
    </lineage>
</organism>
<feature type="domain" description="SEA" evidence="19">
    <location>
        <begin position="954"/>
        <end position="1067"/>
    </location>
</feature>
<feature type="compositionally biased region" description="Basic and acidic residues" evidence="18">
    <location>
        <begin position="373"/>
        <end position="400"/>
    </location>
</feature>
<dbReference type="Pfam" id="PF01390">
    <property type="entry name" value="SEA"/>
    <property type="match status" value="2"/>
</dbReference>
<feature type="domain" description="SEA" evidence="19">
    <location>
        <begin position="234"/>
        <end position="367"/>
    </location>
</feature>
<sequence length="1135" mass="125837">MGLAVRREGSMTLKCGHLFSAFLFILFVNGIQGRNGLNPLATLQTASVTPMPNTPKPNSGIRTMFEMEKHRVKRSDFFHNEVKVCPQETMREVIASHRMYYMLRVCQEAVWEAFRIFMDRIPTSSEYQKWVHICQHESLCISDLAMNFSSSLEHTELVYRRVTVNSGKLERNITKDTVAETEQGKEGSDEIQTEAETETEFLPTAESITTGTTARSSTAAQELDDYNVVPEQPVQHIIEFSITLMDYGYQEILRDIDSPQYHDLSRHLQDQMQHVFDELPGFIDVQVLRISEADVSEGAGGVSAVYSAVFESVLPVISDETTDAASSSLGPTLKDLIVKALSKKASLLNLSSLTFDTDKDQSSTGMPVMEVPEDAKTESSHQGSHNEHSLNTKSEDHPEVGVEGNPTNDPLIIHRLETSKHDIGELNRNIFRDPPVEETPSEDYSQQGVTADRLENLVPTTAENPDSDYSLNTIPEDDIFNPVTTTHTLFTTATTISSESTKMTAMEFTLTPQTSTEPIDPITEVSNEIPEDTEVSLNKVATGQPEEATKLEDVSLQFVTQIVDVPVLEEDMDPPENTDELEDQIIQPEGVTAAAEDSESRTEEPGRTEDGTEKPTQQDEVKEQGEQLLEEESGDSTEAKEEPTTGEEDILVHSTAGSEEEPYSSEPKLEDNSEVVVIEEHMEEPDVDTSIEIPIPSEGSTDPPAEMIKIETPGIFVTESHLGENIDPHKSKDTDNLPFEPGENAQPETDDPEQVEDFEPEPEEPEGDLETPDFVPGVATPDPSAFITEHPIITDSAMKVDTHLTTSLPPGDAEEPHLSEIELLEEHSPPELQATQGTLLKEMENDDELQETPSHVSPLDPGSVDDIYELQTVQDSVAQEVSEQSEEILDPFTRLKDLASELDQIDVVSTDMIDLLGYDNGYSFPNEGFTAETTRAPSLKYLTTPLMTTANKGRELVVFFSLRVTNMVFSEDLFNKSSTEYRSLENRFVELLLPYLQSNLTGFKQLEILNFQNGSVVVNSKVKFTKSVPYNITEAVQHVLEEFCDDAAERMNINIDSHSLDIEQADQGDPCKFLACNEFSKCVVNAGTKEAQCLCEPGYMAVEGLPCQSLCVLQPDFCLNAGHCEIVPGHGAACR</sequence>
<keyword evidence="11" id="KW-0325">Glycoprotein</keyword>
<evidence type="ECO:0000259" key="20">
    <source>
        <dbReference type="PROSITE" id="PS50026"/>
    </source>
</evidence>
<evidence type="ECO:0000256" key="12">
    <source>
        <dbReference type="ARBA" id="ARBA00023273"/>
    </source>
</evidence>
<dbReference type="Gene3D" id="3.30.70.960">
    <property type="entry name" value="SEA domain"/>
    <property type="match status" value="1"/>
</dbReference>
<feature type="region of interest" description="Disordered" evidence="18">
    <location>
        <begin position="566"/>
        <end position="706"/>
    </location>
</feature>
<evidence type="ECO:0000256" key="9">
    <source>
        <dbReference type="ARBA" id="ARBA00022981"/>
    </source>
</evidence>
<evidence type="ECO:0000256" key="13">
    <source>
        <dbReference type="ARBA" id="ARBA00023290"/>
    </source>
</evidence>
<dbReference type="GO" id="GO:0008201">
    <property type="term" value="F:heparin binding"/>
    <property type="evidence" value="ECO:0007669"/>
    <property type="project" value="UniProtKB-KW"/>
</dbReference>
<feature type="region of interest" description="Disordered" evidence="18">
    <location>
        <begin position="719"/>
        <end position="776"/>
    </location>
</feature>
<keyword evidence="10" id="KW-0675">Receptor</keyword>
<keyword evidence="9" id="KW-0730">Sialic acid</keyword>
<evidence type="ECO:0000256" key="3">
    <source>
        <dbReference type="ARBA" id="ARBA00004593"/>
    </source>
</evidence>
<evidence type="ECO:0000256" key="10">
    <source>
        <dbReference type="ARBA" id="ARBA00023170"/>
    </source>
</evidence>
<evidence type="ECO:0000256" key="18">
    <source>
        <dbReference type="SAM" id="MobiDB-lite"/>
    </source>
</evidence>
<evidence type="ECO:0000313" key="21">
    <source>
        <dbReference type="EMBL" id="TRY59159.1"/>
    </source>
</evidence>
<dbReference type="STRING" id="623744.A0A553N151"/>
<keyword evidence="6" id="KW-0358">Heparin-binding</keyword>
<evidence type="ECO:0000256" key="14">
    <source>
        <dbReference type="ARBA" id="ARBA00040753"/>
    </source>
</evidence>
<evidence type="ECO:0000256" key="17">
    <source>
        <dbReference type="PROSITE-ProRule" id="PRU00076"/>
    </source>
</evidence>
<keyword evidence="7" id="KW-0732">Signal</keyword>
<evidence type="ECO:0000259" key="19">
    <source>
        <dbReference type="PROSITE" id="PS50024"/>
    </source>
</evidence>
<evidence type="ECO:0000256" key="4">
    <source>
        <dbReference type="ARBA" id="ARBA00022525"/>
    </source>
</evidence>
<keyword evidence="17" id="KW-0245">EGF-like domain</keyword>
<comment type="caution">
    <text evidence="17">Lacks conserved residue(s) required for the propagation of feature annotation.</text>
</comment>
<evidence type="ECO:0000256" key="11">
    <source>
        <dbReference type="ARBA" id="ARBA00023180"/>
    </source>
</evidence>
<dbReference type="AlphaFoldDB" id="A0A553N151"/>
<dbReference type="GO" id="GO:0007601">
    <property type="term" value="P:visual perception"/>
    <property type="evidence" value="ECO:0007669"/>
    <property type="project" value="InterPro"/>
</dbReference>
<dbReference type="GO" id="GO:0005540">
    <property type="term" value="F:hyaluronic acid binding"/>
    <property type="evidence" value="ECO:0007669"/>
    <property type="project" value="UniProtKB-KW"/>
</dbReference>
<feature type="compositionally biased region" description="Acidic residues" evidence="18">
    <location>
        <begin position="748"/>
        <end position="771"/>
    </location>
</feature>
<keyword evidence="17" id="KW-1015">Disulfide bond</keyword>
<dbReference type="GO" id="GO:0001750">
    <property type="term" value="C:photoreceptor outer segment"/>
    <property type="evidence" value="ECO:0007669"/>
    <property type="project" value="UniProtKB-SubCell"/>
</dbReference>
<dbReference type="InterPro" id="IPR000742">
    <property type="entry name" value="EGF"/>
</dbReference>